<evidence type="ECO:0000256" key="11">
    <source>
        <dbReference type="ARBA" id="ARBA00023163"/>
    </source>
</evidence>
<name>A0A941EJ11_9ACTN</name>
<reference evidence="15" key="1">
    <citation type="submission" date="2021-04" db="EMBL/GenBank/DDBJ databases">
        <title>Genome based classification of Actinospica acidithermotolerans sp. nov., an actinobacterium isolated from an Indonesian hot spring.</title>
        <authorList>
            <person name="Kusuma A.B."/>
            <person name="Putra K.E."/>
            <person name="Nafisah S."/>
            <person name="Loh J."/>
            <person name="Nouioui I."/>
            <person name="Goodfellow M."/>
        </authorList>
    </citation>
    <scope>NUCLEOTIDE SEQUENCE</scope>
    <source>
        <strain evidence="15">CSCA 57</strain>
    </source>
</reference>
<proteinExistence type="inferred from homology"/>
<protein>
    <recommendedName>
        <fullName evidence="12">Transcriptional regulator WhiB</fullName>
    </recommendedName>
</protein>
<dbReference type="GO" id="GO:0003677">
    <property type="term" value="F:DNA binding"/>
    <property type="evidence" value="ECO:0007669"/>
    <property type="project" value="UniProtKB-UniRule"/>
</dbReference>
<dbReference type="EMBL" id="JAGSOG010000011">
    <property type="protein sequence ID" value="MBR7832427.1"/>
    <property type="molecule type" value="Genomic_DNA"/>
</dbReference>
<dbReference type="GO" id="GO:0047134">
    <property type="term" value="F:protein-disulfide reductase [NAD(P)H] activity"/>
    <property type="evidence" value="ECO:0007669"/>
    <property type="project" value="TreeGrafter"/>
</dbReference>
<evidence type="ECO:0000256" key="10">
    <source>
        <dbReference type="ARBA" id="ARBA00023157"/>
    </source>
</evidence>
<evidence type="ECO:0000256" key="2">
    <source>
        <dbReference type="ARBA" id="ARBA00006597"/>
    </source>
</evidence>
<feature type="binding site" evidence="12">
    <location>
        <position position="62"/>
    </location>
    <ligand>
        <name>[4Fe-4S] cluster</name>
        <dbReference type="ChEBI" id="CHEBI:49883"/>
    </ligand>
</feature>
<organism evidence="15 16">
    <name type="scientific">Actinospica durhamensis</name>
    <dbReference type="NCBI Taxonomy" id="1508375"/>
    <lineage>
        <taxon>Bacteria</taxon>
        <taxon>Bacillati</taxon>
        <taxon>Actinomycetota</taxon>
        <taxon>Actinomycetes</taxon>
        <taxon>Catenulisporales</taxon>
        <taxon>Actinospicaceae</taxon>
        <taxon>Actinospica</taxon>
    </lineage>
</organism>
<feature type="domain" description="4Fe-4S Wbl-type" evidence="14">
    <location>
        <begin position="22"/>
        <end position="86"/>
    </location>
</feature>
<comment type="PTM">
    <text evidence="12">Upon Fe-S cluster removal intramolecular disulfide bonds are formed.</text>
</comment>
<accession>A0A941EJ11</accession>
<evidence type="ECO:0000259" key="14">
    <source>
        <dbReference type="PROSITE" id="PS51674"/>
    </source>
</evidence>
<dbReference type="InterPro" id="IPR003482">
    <property type="entry name" value="Whib"/>
</dbReference>
<dbReference type="GO" id="GO:0045892">
    <property type="term" value="P:negative regulation of DNA-templated transcription"/>
    <property type="evidence" value="ECO:0007669"/>
    <property type="project" value="TreeGrafter"/>
</dbReference>
<dbReference type="AlphaFoldDB" id="A0A941EJ11"/>
<evidence type="ECO:0000256" key="12">
    <source>
        <dbReference type="HAMAP-Rule" id="MF_01479"/>
    </source>
</evidence>
<sequence length="218" mass="23703">MADYSRLPGPNADLWDWQLRGLCRGKDSSLFFHPEGERGAARAAREQSAKEICLNCPVQKQCCEHALRVREPYGVWGGMTEEEREAHYQRHKALARARAVREKAALAEKAKLKEKLLRDHERQSARQVEPTPAQQEELELAELEPAALEAAEAEPAGVTRVAGAVAAEAAAPTLPVGPVKKLPTVAKPVGPRNRTGPNKPAGQNTPAPPAKKRAPANV</sequence>
<dbReference type="GO" id="GO:0035731">
    <property type="term" value="F:dinitrosyl-iron complex binding"/>
    <property type="evidence" value="ECO:0007669"/>
    <property type="project" value="UniProtKB-UniRule"/>
</dbReference>
<dbReference type="GO" id="GO:0005737">
    <property type="term" value="C:cytoplasm"/>
    <property type="evidence" value="ECO:0007669"/>
    <property type="project" value="UniProtKB-SubCell"/>
</dbReference>
<keyword evidence="6 12" id="KW-0408">Iron</keyword>
<evidence type="ECO:0000256" key="4">
    <source>
        <dbReference type="ARBA" id="ARBA00022490"/>
    </source>
</evidence>
<comment type="caution">
    <text evidence="15">The sequence shown here is derived from an EMBL/GenBank/DDBJ whole genome shotgun (WGS) entry which is preliminary data.</text>
</comment>
<comment type="cofactor">
    <cofactor evidence="12">
        <name>[4Fe-4S] cluster</name>
        <dbReference type="ChEBI" id="CHEBI:49883"/>
    </cofactor>
    <text evidence="12">Binds 1 [4Fe-4S] cluster per subunit. Following nitrosylation of the [4Fe-4S] cluster binds 1 [4Fe-8(NO)] cluster per subunit.</text>
</comment>
<dbReference type="PROSITE" id="PS51674">
    <property type="entry name" value="4FE4S_WBL"/>
    <property type="match status" value="1"/>
</dbReference>
<evidence type="ECO:0000256" key="6">
    <source>
        <dbReference type="ARBA" id="ARBA00023004"/>
    </source>
</evidence>
<keyword evidence="8 12" id="KW-0805">Transcription regulation</keyword>
<evidence type="ECO:0000256" key="3">
    <source>
        <dbReference type="ARBA" id="ARBA00022485"/>
    </source>
</evidence>
<dbReference type="GO" id="GO:0045454">
    <property type="term" value="P:cell redox homeostasis"/>
    <property type="evidence" value="ECO:0007669"/>
    <property type="project" value="TreeGrafter"/>
</dbReference>
<feature type="binding site" evidence="12">
    <location>
        <position position="53"/>
    </location>
    <ligand>
        <name>[4Fe-4S] cluster</name>
        <dbReference type="ChEBI" id="CHEBI:49883"/>
    </ligand>
</feature>
<evidence type="ECO:0000256" key="9">
    <source>
        <dbReference type="ARBA" id="ARBA00023125"/>
    </source>
</evidence>
<feature type="binding site" evidence="12">
    <location>
        <position position="56"/>
    </location>
    <ligand>
        <name>[4Fe-4S] cluster</name>
        <dbReference type="ChEBI" id="CHEBI:49883"/>
    </ligand>
</feature>
<dbReference type="InterPro" id="IPR034768">
    <property type="entry name" value="4FE4S_WBL"/>
</dbReference>
<dbReference type="Pfam" id="PF02467">
    <property type="entry name" value="Whib"/>
    <property type="match status" value="1"/>
</dbReference>
<feature type="binding site" evidence="12">
    <location>
        <position position="23"/>
    </location>
    <ligand>
        <name>[4Fe-4S] cluster</name>
        <dbReference type="ChEBI" id="CHEBI:49883"/>
    </ligand>
</feature>
<keyword evidence="11 12" id="KW-0804">Transcription</keyword>
<keyword evidence="10 12" id="KW-1015">Disulfide bond</keyword>
<keyword evidence="4 12" id="KW-0963">Cytoplasm</keyword>
<dbReference type="HAMAP" id="MF_01479">
    <property type="entry name" value="WhiB"/>
    <property type="match status" value="1"/>
</dbReference>
<evidence type="ECO:0000256" key="13">
    <source>
        <dbReference type="SAM" id="MobiDB-lite"/>
    </source>
</evidence>
<comment type="similarity">
    <text evidence="2 12">Belongs to the WhiB family.</text>
</comment>
<evidence type="ECO:0000313" key="15">
    <source>
        <dbReference type="EMBL" id="MBR7832427.1"/>
    </source>
</evidence>
<keyword evidence="7 12" id="KW-0411">Iron-sulfur</keyword>
<evidence type="ECO:0000256" key="7">
    <source>
        <dbReference type="ARBA" id="ARBA00023014"/>
    </source>
</evidence>
<evidence type="ECO:0000313" key="16">
    <source>
        <dbReference type="Proteomes" id="UP000675781"/>
    </source>
</evidence>
<keyword evidence="9 12" id="KW-0238">DNA-binding</keyword>
<feature type="region of interest" description="Disordered" evidence="13">
    <location>
        <begin position="169"/>
        <end position="218"/>
    </location>
</feature>
<dbReference type="GO" id="GO:0046872">
    <property type="term" value="F:metal ion binding"/>
    <property type="evidence" value="ECO:0007669"/>
    <property type="project" value="UniProtKB-KW"/>
</dbReference>
<dbReference type="GO" id="GO:0051539">
    <property type="term" value="F:4 iron, 4 sulfur cluster binding"/>
    <property type="evidence" value="ECO:0007669"/>
    <property type="project" value="UniProtKB-UniRule"/>
</dbReference>
<comment type="subcellular location">
    <subcellularLocation>
        <location evidence="1 12">Cytoplasm</location>
    </subcellularLocation>
</comment>
<comment type="function">
    <text evidence="12">Acts as a transcriptional regulator. Probably redox-responsive. The apo- but not holo-form probably binds DNA.</text>
</comment>
<feature type="region of interest" description="Disordered" evidence="13">
    <location>
        <begin position="117"/>
        <end position="137"/>
    </location>
</feature>
<dbReference type="PANTHER" id="PTHR38839">
    <property type="entry name" value="TRANSCRIPTIONAL REGULATOR WHID-RELATED"/>
    <property type="match status" value="1"/>
</dbReference>
<comment type="PTM">
    <text evidence="12">The Fe-S cluster can be nitrosylated by nitric oxide (NO).</text>
</comment>
<keyword evidence="5 12" id="KW-0479">Metal-binding</keyword>
<keyword evidence="16" id="KW-1185">Reference proteome</keyword>
<dbReference type="Proteomes" id="UP000675781">
    <property type="component" value="Unassembled WGS sequence"/>
</dbReference>
<dbReference type="PANTHER" id="PTHR38839:SF5">
    <property type="entry name" value="TRANSCRIPTIONAL REGULATOR WHID"/>
    <property type="match status" value="1"/>
</dbReference>
<evidence type="ECO:0000256" key="8">
    <source>
        <dbReference type="ARBA" id="ARBA00023015"/>
    </source>
</evidence>
<gene>
    <name evidence="12" type="primary">whiB</name>
    <name evidence="15" type="ORF">KDL01_04110</name>
</gene>
<keyword evidence="3 12" id="KW-0004">4Fe-4S</keyword>
<evidence type="ECO:0000256" key="5">
    <source>
        <dbReference type="ARBA" id="ARBA00022723"/>
    </source>
</evidence>
<evidence type="ECO:0000256" key="1">
    <source>
        <dbReference type="ARBA" id="ARBA00004496"/>
    </source>
</evidence>